<dbReference type="PROSITE" id="PS50082">
    <property type="entry name" value="WD_REPEATS_2"/>
    <property type="match status" value="10"/>
</dbReference>
<comment type="caution">
    <text evidence="8">The sequence shown here is derived from an EMBL/GenBank/DDBJ whole genome shotgun (WGS) entry which is preliminary data.</text>
</comment>
<feature type="coiled-coil region" evidence="6">
    <location>
        <begin position="12"/>
        <end position="46"/>
    </location>
</feature>
<keyword evidence="1 5" id="KW-0853">WD repeat</keyword>
<feature type="repeat" description="WD" evidence="5">
    <location>
        <begin position="241"/>
        <end position="282"/>
    </location>
</feature>
<proteinExistence type="predicted"/>
<evidence type="ECO:0000256" key="4">
    <source>
        <dbReference type="ARBA" id="ARBA00023187"/>
    </source>
</evidence>
<keyword evidence="2" id="KW-0507">mRNA processing</keyword>
<protein>
    <recommendedName>
        <fullName evidence="10">WD40 repeat-like protein</fullName>
    </recommendedName>
</protein>
<dbReference type="InterPro" id="IPR015943">
    <property type="entry name" value="WD40/YVTN_repeat-like_dom_sf"/>
</dbReference>
<keyword evidence="4" id="KW-0508">mRNA splicing</keyword>
<evidence type="ECO:0000256" key="2">
    <source>
        <dbReference type="ARBA" id="ARBA00022664"/>
    </source>
</evidence>
<dbReference type="Pfam" id="PF00400">
    <property type="entry name" value="WD40"/>
    <property type="match status" value="10"/>
</dbReference>
<feature type="repeat" description="WD" evidence="5">
    <location>
        <begin position="799"/>
        <end position="833"/>
    </location>
</feature>
<keyword evidence="3" id="KW-0677">Repeat</keyword>
<feature type="region of interest" description="Disordered" evidence="7">
    <location>
        <begin position="168"/>
        <end position="232"/>
    </location>
</feature>
<dbReference type="Gene3D" id="2.130.10.10">
    <property type="entry name" value="YVTN repeat-like/Quinoprotein amine dehydrogenase"/>
    <property type="match status" value="3"/>
</dbReference>
<name>A0A9W8DQ98_9FUNG</name>
<keyword evidence="9" id="KW-1185">Reference proteome</keyword>
<evidence type="ECO:0008006" key="10">
    <source>
        <dbReference type="Google" id="ProtNLM"/>
    </source>
</evidence>
<dbReference type="GO" id="GO:0006397">
    <property type="term" value="P:mRNA processing"/>
    <property type="evidence" value="ECO:0007669"/>
    <property type="project" value="UniProtKB-KW"/>
</dbReference>
<evidence type="ECO:0000256" key="5">
    <source>
        <dbReference type="PROSITE-ProRule" id="PRU00221"/>
    </source>
</evidence>
<dbReference type="SMART" id="SM00320">
    <property type="entry name" value="WD40"/>
    <property type="match status" value="13"/>
</dbReference>
<dbReference type="PRINTS" id="PR00320">
    <property type="entry name" value="GPROTEINBRPT"/>
</dbReference>
<dbReference type="InterPro" id="IPR020472">
    <property type="entry name" value="WD40_PAC1"/>
</dbReference>
<dbReference type="AlphaFoldDB" id="A0A9W8DQ98"/>
<feature type="repeat" description="WD" evidence="5">
    <location>
        <begin position="705"/>
        <end position="746"/>
    </location>
</feature>
<evidence type="ECO:0000313" key="8">
    <source>
        <dbReference type="EMBL" id="KAJ1920146.1"/>
    </source>
</evidence>
<feature type="repeat" description="WD" evidence="5">
    <location>
        <begin position="928"/>
        <end position="966"/>
    </location>
</feature>
<evidence type="ECO:0000256" key="1">
    <source>
        <dbReference type="ARBA" id="ARBA00022574"/>
    </source>
</evidence>
<evidence type="ECO:0000256" key="3">
    <source>
        <dbReference type="ARBA" id="ARBA00022737"/>
    </source>
</evidence>
<evidence type="ECO:0000256" key="6">
    <source>
        <dbReference type="SAM" id="Coils"/>
    </source>
</evidence>
<dbReference type="PROSITE" id="PS00678">
    <property type="entry name" value="WD_REPEATS_1"/>
    <property type="match status" value="6"/>
</dbReference>
<feature type="repeat" description="WD" evidence="5">
    <location>
        <begin position="747"/>
        <end position="792"/>
    </location>
</feature>
<feature type="repeat" description="WD" evidence="5">
    <location>
        <begin position="662"/>
        <end position="694"/>
    </location>
</feature>
<dbReference type="InterPro" id="IPR052234">
    <property type="entry name" value="U5_snRNP_Component"/>
</dbReference>
<keyword evidence="6" id="KW-0175">Coiled coil</keyword>
<dbReference type="PANTHER" id="PTHR44006:SF1">
    <property type="entry name" value="U5 SMALL NUCLEAR RIBONUCLEOPROTEIN 40 KDA PROTEIN"/>
    <property type="match status" value="1"/>
</dbReference>
<sequence length="966" mass="106291">MQDSYTAFAAKADLDQEEMETMRREIKNMRSRLEDLERENRVLKQRNYDLSFRYGKALQTYNNPYNLVFSDPDDEKVMENTSTNIDSVQVVDTQDEPRNDYYVKASDQQSKGAERPETSEQGYLGNTDASANNGNVKISDLTSSSPGGVFRNAALGITATAPIAKPASTKAVEGTGPLAATKPNSNSIQSTDSTINKSTEVESTDGSMKLPPKDKHAKSREERHGGDRRKGAHRLNFVGDLEGHEGAIYSVQYAPNRSVIASASLDQTVRLWDVGKQKQISRLTGHQSLVFDVAWRSDGEAIGTASLDQSCIIWDVEQEKEITKFMCSGAGQSIAFSTQAQHISFASDSTGKIYIFDSRSPDTRNVLDNGANNNASTLYCFHDKMRLASGDNNGDIKIWDVRNGKYITLVEGGPGAHPISCISVLEMENSNVEYMAANSYDNVLRVYGDINDTTSSSPKVIREIRGHKNRNWPIKNAFFNNTTTQNMIHDLFMGVDYYQMSSRHDISSRKKSLSNLFIITGSAEPYAYVHKINPRINPLLQSQDDKSNQDLVQKLEGHSDRVYAVATHPWEPQACTAGADSSIHIFVDNMAEAKRKDLDNYNENAGQFSSAVVVKKSKANNDDGNASSGVVIQSDSGSGGGGVVVKATIKRSSGLAHPIMRLTGHEGSILSCKFNHSGEHFASASSDKTILLWNTYGECKNYGILRGHTGAVLEVCWSPDDSQIFSASSDNTLGIWDTESGERIRKLKGHTKIVNSCCTKPRFSGESFIIGSGSDDGTIKIWDSRQKSHVQEFENRWPVTSVCFSANGDTIFSGSIDNNIIAWDIRMEKHEYVLKGHSDTVTGLSLAPVTGHHLVSASMDNTVRLWDIQPFTTLPTRCEAVYGGAPHGFEKNLIRPSFSNDEAMIVSGSGDRSVTIWDKRTANIRYKLPGHTGTVNDVDWHPKEPIVLTASADHTLYLGEIDPNAS</sequence>
<feature type="repeat" description="WD" evidence="5">
    <location>
        <begin position="283"/>
        <end position="324"/>
    </location>
</feature>
<accession>A0A9W8DQ98</accession>
<feature type="compositionally biased region" description="Basic and acidic residues" evidence="7">
    <location>
        <begin position="211"/>
        <end position="229"/>
    </location>
</feature>
<evidence type="ECO:0000256" key="7">
    <source>
        <dbReference type="SAM" id="MobiDB-lite"/>
    </source>
</evidence>
<dbReference type="EMBL" id="JANBPU010000017">
    <property type="protein sequence ID" value="KAJ1920146.1"/>
    <property type="molecule type" value="Genomic_DNA"/>
</dbReference>
<dbReference type="InterPro" id="IPR019775">
    <property type="entry name" value="WD40_repeat_CS"/>
</dbReference>
<dbReference type="SUPFAM" id="SSF50978">
    <property type="entry name" value="WD40 repeat-like"/>
    <property type="match status" value="2"/>
</dbReference>
<feature type="repeat" description="WD" evidence="5">
    <location>
        <begin position="387"/>
        <end position="409"/>
    </location>
</feature>
<dbReference type="OrthoDB" id="1068471at2759"/>
<dbReference type="GO" id="GO:0071013">
    <property type="term" value="C:catalytic step 2 spliceosome"/>
    <property type="evidence" value="ECO:0007669"/>
    <property type="project" value="TreeGrafter"/>
</dbReference>
<dbReference type="InterPro" id="IPR001680">
    <property type="entry name" value="WD40_rpt"/>
</dbReference>
<dbReference type="CDD" id="cd00200">
    <property type="entry name" value="WD40"/>
    <property type="match status" value="2"/>
</dbReference>
<dbReference type="PROSITE" id="PS50294">
    <property type="entry name" value="WD_REPEATS_REGION"/>
    <property type="match status" value="7"/>
</dbReference>
<dbReference type="Proteomes" id="UP001150538">
    <property type="component" value="Unassembled WGS sequence"/>
</dbReference>
<reference evidence="8" key="1">
    <citation type="submission" date="2022-07" db="EMBL/GenBank/DDBJ databases">
        <title>Phylogenomic reconstructions and comparative analyses of Kickxellomycotina fungi.</title>
        <authorList>
            <person name="Reynolds N.K."/>
            <person name="Stajich J.E."/>
            <person name="Barry K."/>
            <person name="Grigoriev I.V."/>
            <person name="Crous P."/>
            <person name="Smith M.E."/>
        </authorList>
    </citation>
    <scope>NUCLEOTIDE SEQUENCE</scope>
    <source>
        <strain evidence="8">NBRC 100468</strain>
    </source>
</reference>
<dbReference type="GO" id="GO:0008380">
    <property type="term" value="P:RNA splicing"/>
    <property type="evidence" value="ECO:0007669"/>
    <property type="project" value="UniProtKB-KW"/>
</dbReference>
<dbReference type="PANTHER" id="PTHR44006">
    <property type="entry name" value="U5 SMALL NUCLEAR RIBONUCLEOPROTEIN 40 KDA PROTEIN"/>
    <property type="match status" value="1"/>
</dbReference>
<feature type="repeat" description="WD" evidence="5">
    <location>
        <begin position="834"/>
        <end position="876"/>
    </location>
</feature>
<dbReference type="GO" id="GO:0003723">
    <property type="term" value="F:RNA binding"/>
    <property type="evidence" value="ECO:0007669"/>
    <property type="project" value="TreeGrafter"/>
</dbReference>
<evidence type="ECO:0000313" key="9">
    <source>
        <dbReference type="Proteomes" id="UP001150538"/>
    </source>
</evidence>
<feature type="region of interest" description="Disordered" evidence="7">
    <location>
        <begin position="91"/>
        <end position="145"/>
    </location>
</feature>
<feature type="repeat" description="WD" evidence="5">
    <location>
        <begin position="897"/>
        <end position="927"/>
    </location>
</feature>
<organism evidence="8 9">
    <name type="scientific">Mycoemilia scoparia</name>
    <dbReference type="NCBI Taxonomy" id="417184"/>
    <lineage>
        <taxon>Eukaryota</taxon>
        <taxon>Fungi</taxon>
        <taxon>Fungi incertae sedis</taxon>
        <taxon>Zoopagomycota</taxon>
        <taxon>Kickxellomycotina</taxon>
        <taxon>Kickxellomycetes</taxon>
        <taxon>Kickxellales</taxon>
        <taxon>Kickxellaceae</taxon>
        <taxon>Mycoemilia</taxon>
    </lineage>
</organism>
<feature type="compositionally biased region" description="Polar residues" evidence="7">
    <location>
        <begin position="182"/>
        <end position="198"/>
    </location>
</feature>
<gene>
    <name evidence="8" type="ORF">H4219_001519</name>
</gene>
<feature type="compositionally biased region" description="Polar residues" evidence="7">
    <location>
        <begin position="127"/>
        <end position="145"/>
    </location>
</feature>
<dbReference type="InterPro" id="IPR036322">
    <property type="entry name" value="WD40_repeat_dom_sf"/>
</dbReference>